<dbReference type="PROSITE" id="PS51257">
    <property type="entry name" value="PROKAR_LIPOPROTEIN"/>
    <property type="match status" value="1"/>
</dbReference>
<dbReference type="InterPro" id="IPR009003">
    <property type="entry name" value="Peptidase_S1_PA"/>
</dbReference>
<sequence>MKAGASMLFSCMILATVLACWASPSVALGSGSARATMDRELRFDESAVKRGVNPRIFGGTTISPTVNPWMVHIQFYFNDVTHQFCGGSYIGSASSTSHFFLTAANCTPTDHSSLYYFYALFFFDDHFEYSNDEDAFFFEIANYTVGHDVLFNPHPEFSVLTSGALENDIAIIEIQQYMDPADLPAPVSLAAAGSSLDDGTPVQVLGYGATNEDPDNDELRSVYLNVVDTDACASAYDLSSNLDQYLCAAAPGKGICHRDVGGPLFLTQGSEDIQLGIASFSDGCARDGYPGLYTSVAAYKSWIDSVVGPGVVTYTSGTGSNGEYEMDGTSPSSATRRILGVSFVLSLAAGLFML</sequence>
<dbReference type="PROSITE" id="PS50240">
    <property type="entry name" value="TRYPSIN_DOM"/>
    <property type="match status" value="1"/>
</dbReference>
<keyword evidence="4" id="KW-0325">Glycoprotein</keyword>
<keyword evidence="3" id="KW-1015">Disulfide bond</keyword>
<dbReference type="PRINTS" id="PR00722">
    <property type="entry name" value="CHYMOTRYPSIN"/>
</dbReference>
<dbReference type="GO" id="GO:0006508">
    <property type="term" value="P:proteolysis"/>
    <property type="evidence" value="ECO:0007669"/>
    <property type="project" value="UniProtKB-KW"/>
</dbReference>
<dbReference type="Proteomes" id="UP000241890">
    <property type="component" value="Unassembled WGS sequence"/>
</dbReference>
<dbReference type="AlphaFoldDB" id="A0A2R5GIB5"/>
<dbReference type="InterPro" id="IPR050430">
    <property type="entry name" value="Peptidase_S1"/>
</dbReference>
<dbReference type="InterPro" id="IPR043504">
    <property type="entry name" value="Peptidase_S1_PA_chymotrypsin"/>
</dbReference>
<evidence type="ECO:0000259" key="6">
    <source>
        <dbReference type="PROSITE" id="PS50240"/>
    </source>
</evidence>
<keyword evidence="5" id="KW-0732">Signal</keyword>
<dbReference type="SUPFAM" id="SSF50494">
    <property type="entry name" value="Trypsin-like serine proteases"/>
    <property type="match status" value="1"/>
</dbReference>
<evidence type="ECO:0000256" key="4">
    <source>
        <dbReference type="ARBA" id="ARBA00023180"/>
    </source>
</evidence>
<evidence type="ECO:0000256" key="3">
    <source>
        <dbReference type="ARBA" id="ARBA00023157"/>
    </source>
</evidence>
<dbReference type="OrthoDB" id="10002959at2759"/>
<evidence type="ECO:0000313" key="7">
    <source>
        <dbReference type="EMBL" id="GBG30632.1"/>
    </source>
</evidence>
<name>A0A2R5GIB5_9STRA</name>
<dbReference type="Pfam" id="PF00089">
    <property type="entry name" value="Trypsin"/>
    <property type="match status" value="1"/>
</dbReference>
<dbReference type="InterPro" id="IPR001254">
    <property type="entry name" value="Trypsin_dom"/>
</dbReference>
<dbReference type="GO" id="GO:0004252">
    <property type="term" value="F:serine-type endopeptidase activity"/>
    <property type="evidence" value="ECO:0007669"/>
    <property type="project" value="InterPro"/>
</dbReference>
<evidence type="ECO:0000256" key="1">
    <source>
        <dbReference type="ARBA" id="ARBA00007664"/>
    </source>
</evidence>
<evidence type="ECO:0000256" key="2">
    <source>
        <dbReference type="ARBA" id="ARBA00023026"/>
    </source>
</evidence>
<gene>
    <name evidence="7" type="ORF">FCC1311_068522</name>
</gene>
<evidence type="ECO:0000256" key="5">
    <source>
        <dbReference type="SAM" id="SignalP"/>
    </source>
</evidence>
<dbReference type="Gene3D" id="2.40.10.10">
    <property type="entry name" value="Trypsin-like serine proteases"/>
    <property type="match status" value="1"/>
</dbReference>
<dbReference type="CDD" id="cd00190">
    <property type="entry name" value="Tryp_SPc"/>
    <property type="match status" value="1"/>
</dbReference>
<protein>
    <submittedName>
        <fullName evidence="7">Serine protease 56</fullName>
    </submittedName>
</protein>
<keyword evidence="2" id="KW-0843">Virulence</keyword>
<dbReference type="InterPro" id="IPR001314">
    <property type="entry name" value="Peptidase_S1A"/>
</dbReference>
<organism evidence="7 8">
    <name type="scientific">Hondaea fermentalgiana</name>
    <dbReference type="NCBI Taxonomy" id="2315210"/>
    <lineage>
        <taxon>Eukaryota</taxon>
        <taxon>Sar</taxon>
        <taxon>Stramenopiles</taxon>
        <taxon>Bigyra</taxon>
        <taxon>Labyrinthulomycetes</taxon>
        <taxon>Thraustochytrida</taxon>
        <taxon>Thraustochytriidae</taxon>
        <taxon>Hondaea</taxon>
    </lineage>
</organism>
<dbReference type="PANTHER" id="PTHR24276">
    <property type="entry name" value="POLYSERASE-RELATED"/>
    <property type="match status" value="1"/>
</dbReference>
<accession>A0A2R5GIB5</accession>
<dbReference type="EMBL" id="BEYU01000080">
    <property type="protein sequence ID" value="GBG30632.1"/>
    <property type="molecule type" value="Genomic_DNA"/>
</dbReference>
<feature type="chain" id="PRO_5015331278" evidence="5">
    <location>
        <begin position="23"/>
        <end position="354"/>
    </location>
</feature>
<feature type="domain" description="Peptidase S1" evidence="6">
    <location>
        <begin position="56"/>
        <end position="308"/>
    </location>
</feature>
<keyword evidence="7" id="KW-0645">Protease</keyword>
<reference evidence="7 8" key="1">
    <citation type="submission" date="2017-12" db="EMBL/GenBank/DDBJ databases">
        <title>Sequencing, de novo assembly and annotation of complete genome of a new Thraustochytrid species, strain FCC1311.</title>
        <authorList>
            <person name="Sedici K."/>
            <person name="Godart F."/>
            <person name="Aiese Cigliano R."/>
            <person name="Sanseverino W."/>
            <person name="Barakat M."/>
            <person name="Ortet P."/>
            <person name="Marechal E."/>
            <person name="Cagnac O."/>
            <person name="Amato A."/>
        </authorList>
    </citation>
    <scope>NUCLEOTIDE SEQUENCE [LARGE SCALE GENOMIC DNA]</scope>
</reference>
<dbReference type="InParanoid" id="A0A2R5GIB5"/>
<evidence type="ECO:0000313" key="8">
    <source>
        <dbReference type="Proteomes" id="UP000241890"/>
    </source>
</evidence>
<proteinExistence type="inferred from homology"/>
<keyword evidence="8" id="KW-1185">Reference proteome</keyword>
<comment type="caution">
    <text evidence="7">The sequence shown here is derived from an EMBL/GenBank/DDBJ whole genome shotgun (WGS) entry which is preliminary data.</text>
</comment>
<dbReference type="SMART" id="SM00020">
    <property type="entry name" value="Tryp_SPc"/>
    <property type="match status" value="1"/>
</dbReference>
<keyword evidence="7" id="KW-0378">Hydrolase</keyword>
<feature type="signal peptide" evidence="5">
    <location>
        <begin position="1"/>
        <end position="22"/>
    </location>
</feature>
<dbReference type="PANTHER" id="PTHR24276:SF98">
    <property type="entry name" value="FI18310P1-RELATED"/>
    <property type="match status" value="1"/>
</dbReference>
<comment type="similarity">
    <text evidence="1">Belongs to the peptidase S1 family.</text>
</comment>